<dbReference type="InterPro" id="IPR036986">
    <property type="entry name" value="S4_RNA-bd_sf"/>
</dbReference>
<proteinExistence type="predicted"/>
<gene>
    <name evidence="4" type="ORF">SAMN04488092_11916</name>
</gene>
<evidence type="ECO:0000256" key="1">
    <source>
        <dbReference type="PROSITE-ProRule" id="PRU00182"/>
    </source>
</evidence>
<dbReference type="Pfam" id="PF01479">
    <property type="entry name" value="S4"/>
    <property type="match status" value="1"/>
</dbReference>
<dbReference type="AlphaFoldDB" id="A0A1H9KK65"/>
<evidence type="ECO:0000313" key="4">
    <source>
        <dbReference type="EMBL" id="SEQ99540.1"/>
    </source>
</evidence>
<accession>A0A1H9KK65</accession>
<dbReference type="GO" id="GO:0003723">
    <property type="term" value="F:RNA binding"/>
    <property type="evidence" value="ECO:0007669"/>
    <property type="project" value="UniProtKB-KW"/>
</dbReference>
<dbReference type="InterPro" id="IPR002942">
    <property type="entry name" value="S4_RNA-bd"/>
</dbReference>
<dbReference type="Proteomes" id="UP000198634">
    <property type="component" value="Unassembled WGS sequence"/>
</dbReference>
<feature type="compositionally biased region" description="Basic and acidic residues" evidence="2">
    <location>
        <begin position="109"/>
        <end position="120"/>
    </location>
</feature>
<feature type="compositionally biased region" description="Basic and acidic residues" evidence="2">
    <location>
        <begin position="92"/>
        <end position="101"/>
    </location>
</feature>
<evidence type="ECO:0000256" key="2">
    <source>
        <dbReference type="SAM" id="MobiDB-lite"/>
    </source>
</evidence>
<keyword evidence="1" id="KW-0694">RNA-binding</keyword>
<dbReference type="SUPFAM" id="SSF55174">
    <property type="entry name" value="Alpha-L RNA-binding motif"/>
    <property type="match status" value="1"/>
</dbReference>
<dbReference type="Gene3D" id="3.10.290.10">
    <property type="entry name" value="RNA-binding S4 domain"/>
    <property type="match status" value="1"/>
</dbReference>
<dbReference type="EMBL" id="FOEP01000019">
    <property type="protein sequence ID" value="SEQ99540.1"/>
    <property type="molecule type" value="Genomic_DNA"/>
</dbReference>
<dbReference type="STRING" id="657014.SAMN04488092_11916"/>
<feature type="region of interest" description="Disordered" evidence="2">
    <location>
        <begin position="92"/>
        <end position="120"/>
    </location>
</feature>
<evidence type="ECO:0000259" key="3">
    <source>
        <dbReference type="SMART" id="SM00363"/>
    </source>
</evidence>
<keyword evidence="5" id="KW-1185">Reference proteome</keyword>
<evidence type="ECO:0000313" key="5">
    <source>
        <dbReference type="Proteomes" id="UP000198634"/>
    </source>
</evidence>
<organism evidence="4 5">
    <name type="scientific">Thalassovita taeanensis</name>
    <dbReference type="NCBI Taxonomy" id="657014"/>
    <lineage>
        <taxon>Bacteria</taxon>
        <taxon>Pseudomonadati</taxon>
        <taxon>Pseudomonadota</taxon>
        <taxon>Alphaproteobacteria</taxon>
        <taxon>Rhodobacterales</taxon>
        <taxon>Roseobacteraceae</taxon>
        <taxon>Thalassovita</taxon>
    </lineage>
</organism>
<dbReference type="SMART" id="SM00363">
    <property type="entry name" value="S4"/>
    <property type="match status" value="1"/>
</dbReference>
<protein>
    <submittedName>
        <fullName evidence="4">Heat shock protein Hsp15</fullName>
    </submittedName>
</protein>
<name>A0A1H9KK65_9RHOB</name>
<dbReference type="PROSITE" id="PS50889">
    <property type="entry name" value="S4"/>
    <property type="match status" value="1"/>
</dbReference>
<feature type="domain" description="RNA-binding S4" evidence="3">
    <location>
        <begin position="4"/>
        <end position="60"/>
    </location>
</feature>
<keyword evidence="4" id="KW-0346">Stress response</keyword>
<sequence length="120" mass="13455">MPKLRLDKWLWHARFVKTRGLAASLVVGGHVRVNSAKAAKPAHMVGPGDVLTFPQGDNIRVVRILAIGLRRGPAPEAQMLYADLSEVKDDVPRAPRYEGKGRPTKRERRKLDLDRAQELE</sequence>
<dbReference type="CDD" id="cd00165">
    <property type="entry name" value="S4"/>
    <property type="match status" value="1"/>
</dbReference>
<reference evidence="4 5" key="1">
    <citation type="submission" date="2016-10" db="EMBL/GenBank/DDBJ databases">
        <authorList>
            <person name="de Groot N.N."/>
        </authorList>
    </citation>
    <scope>NUCLEOTIDE SEQUENCE [LARGE SCALE GENOMIC DNA]</scope>
    <source>
        <strain evidence="4 5">DSM 22007</strain>
    </source>
</reference>